<proteinExistence type="predicted"/>
<dbReference type="SMART" id="SM00181">
    <property type="entry name" value="EGF"/>
    <property type="match status" value="3"/>
</dbReference>
<accession>A0A5A8D842</accession>
<dbReference type="OMA" id="RQACELP"/>
<evidence type="ECO:0000313" key="8">
    <source>
        <dbReference type="EMBL" id="KAA0154812.1"/>
    </source>
</evidence>
<organism evidence="9 13">
    <name type="scientific">Cafeteria roenbergensis</name>
    <name type="common">Marine flagellate</name>
    <dbReference type="NCBI Taxonomy" id="33653"/>
    <lineage>
        <taxon>Eukaryota</taxon>
        <taxon>Sar</taxon>
        <taxon>Stramenopiles</taxon>
        <taxon>Bigyra</taxon>
        <taxon>Opalozoa</taxon>
        <taxon>Bicosoecida</taxon>
        <taxon>Cafeteriaceae</taxon>
        <taxon>Cafeteria</taxon>
    </lineage>
</organism>
<comment type="caution">
    <text evidence="4">Lacks conserved residue(s) required for the propagation of feature annotation.</text>
</comment>
<dbReference type="Pfam" id="PF23106">
    <property type="entry name" value="EGF_Teneurin"/>
    <property type="match status" value="1"/>
</dbReference>
<sequence>MRGVAAALCALLLARGSDASACAHLNNCNSHGTCDETNRVCRCFDGFGSESDLAVYKAPDCSQRVCPADKAWVDIPTGATTAHNNAECSNAGICDRGTGRCRCFAGFEGDACQRSSCPNGCSGHGKCVSMSQMAGEANAFPVGPATTYGGFESTVTWDENKIFGCVCDSIWTVGFGAGQTQATSWFGADCSQRRCPSGDDASTELRDETDCSYYTDNGETWHGAVLSDGTPDRANPGTGVTGTLGVDFGAVGNKCHVDCSNRGICDRTSGLCKCFRGYYGQNCGLRSALAKGEA</sequence>
<dbReference type="Proteomes" id="UP000322899">
    <property type="component" value="Unassembled WGS sequence"/>
</dbReference>
<dbReference type="InterPro" id="IPR013111">
    <property type="entry name" value="EGF_extracell"/>
</dbReference>
<evidence type="ECO:0000313" key="12">
    <source>
        <dbReference type="Proteomes" id="UP000323011"/>
    </source>
</evidence>
<feature type="domain" description="EGF-like" evidence="6">
    <location>
        <begin position="251"/>
        <end position="284"/>
    </location>
</feature>
<evidence type="ECO:0000256" key="3">
    <source>
        <dbReference type="ARBA" id="ARBA00023157"/>
    </source>
</evidence>
<keyword evidence="2" id="KW-0677">Repeat</keyword>
<dbReference type="PRINTS" id="PR00011">
    <property type="entry name" value="EGFLAMININ"/>
</dbReference>
<feature type="chain" id="PRO_5036136803" description="EGF-like domain-containing protein" evidence="5">
    <location>
        <begin position="20"/>
        <end position="294"/>
    </location>
</feature>
<feature type="disulfide bond" evidence="4">
    <location>
        <begin position="255"/>
        <end position="265"/>
    </location>
</feature>
<dbReference type="InterPro" id="IPR051216">
    <property type="entry name" value="Teneurin"/>
</dbReference>
<protein>
    <recommendedName>
        <fullName evidence="6">EGF-like domain-containing protein</fullName>
    </recommendedName>
</protein>
<dbReference type="PROSITE" id="PS01186">
    <property type="entry name" value="EGF_2"/>
    <property type="match status" value="2"/>
</dbReference>
<evidence type="ECO:0000313" key="11">
    <source>
        <dbReference type="Proteomes" id="UP000322899"/>
    </source>
</evidence>
<evidence type="ECO:0000256" key="1">
    <source>
        <dbReference type="ARBA" id="ARBA00022536"/>
    </source>
</evidence>
<reference evidence="11 12" key="1">
    <citation type="submission" date="2019-07" db="EMBL/GenBank/DDBJ databases">
        <title>Genomes of Cafeteria roenbergensis.</title>
        <authorList>
            <person name="Fischer M.G."/>
            <person name="Hackl T."/>
            <person name="Roman M."/>
        </authorList>
    </citation>
    <scope>NUCLEOTIDE SEQUENCE [LARGE SCALE GENOMIC DNA]</scope>
    <source>
        <strain evidence="7 12">BVI</strain>
        <strain evidence="8 14">Cflag</strain>
        <strain evidence="10 11">E4-10P</strain>
        <strain evidence="9 13">RCC970-E3</strain>
    </source>
</reference>
<comment type="caution">
    <text evidence="9">The sequence shown here is derived from an EMBL/GenBank/DDBJ whole genome shotgun (WGS) entry which is preliminary data.</text>
</comment>
<dbReference type="EMBL" id="VLTN01000031">
    <property type="protein sequence ID" value="KAA0150882.1"/>
    <property type="molecule type" value="Genomic_DNA"/>
</dbReference>
<dbReference type="EMBL" id="VLTO01000026">
    <property type="protein sequence ID" value="KAA0174084.1"/>
    <property type="molecule type" value="Genomic_DNA"/>
</dbReference>
<feature type="disulfide bond" evidence="4">
    <location>
        <begin position="103"/>
        <end position="112"/>
    </location>
</feature>
<dbReference type="AlphaFoldDB" id="A0A5A8D842"/>
<evidence type="ECO:0000313" key="9">
    <source>
        <dbReference type="EMBL" id="KAA0160807.1"/>
    </source>
</evidence>
<keyword evidence="5" id="KW-0732">Signal</keyword>
<feature type="signal peptide" evidence="5">
    <location>
        <begin position="1"/>
        <end position="19"/>
    </location>
</feature>
<feature type="domain" description="EGF-like" evidence="6">
    <location>
        <begin position="84"/>
        <end position="113"/>
    </location>
</feature>
<feature type="disulfide bond" evidence="4">
    <location>
        <begin position="274"/>
        <end position="283"/>
    </location>
</feature>
<evidence type="ECO:0000313" key="10">
    <source>
        <dbReference type="EMBL" id="KAA0174084.1"/>
    </source>
</evidence>
<evidence type="ECO:0000256" key="4">
    <source>
        <dbReference type="PROSITE-ProRule" id="PRU00076"/>
    </source>
</evidence>
<dbReference type="InterPro" id="IPR000742">
    <property type="entry name" value="EGF"/>
</dbReference>
<dbReference type="PANTHER" id="PTHR11219">
    <property type="entry name" value="TENEURIN AND N-ACETYLGLUCOSAMINE-1-PHOSPHODIESTER ALPHA-N-ACETYLGLUCOSAMINIDASE"/>
    <property type="match status" value="1"/>
</dbReference>
<dbReference type="OrthoDB" id="18487at2759"/>
<dbReference type="EMBL" id="VLTL01000105">
    <property type="protein sequence ID" value="KAA0160807.1"/>
    <property type="molecule type" value="Genomic_DNA"/>
</dbReference>
<dbReference type="Proteomes" id="UP000325113">
    <property type="component" value="Unassembled WGS sequence"/>
</dbReference>
<dbReference type="PROSITE" id="PS50026">
    <property type="entry name" value="EGF_3"/>
    <property type="match status" value="2"/>
</dbReference>
<evidence type="ECO:0000256" key="5">
    <source>
        <dbReference type="SAM" id="SignalP"/>
    </source>
</evidence>
<evidence type="ECO:0000313" key="7">
    <source>
        <dbReference type="EMBL" id="KAA0150882.1"/>
    </source>
</evidence>
<dbReference type="Proteomes" id="UP000323011">
    <property type="component" value="Unassembled WGS sequence"/>
</dbReference>
<name>A0A5A8D842_CAFRO</name>
<evidence type="ECO:0000259" key="6">
    <source>
        <dbReference type="PROSITE" id="PS50026"/>
    </source>
</evidence>
<dbReference type="Gene3D" id="2.10.25.10">
    <property type="entry name" value="Laminin"/>
    <property type="match status" value="1"/>
</dbReference>
<dbReference type="EMBL" id="VLTM01000091">
    <property type="protein sequence ID" value="KAA0154812.1"/>
    <property type="molecule type" value="Genomic_DNA"/>
</dbReference>
<keyword evidence="12" id="KW-1185">Reference proteome</keyword>
<dbReference type="PANTHER" id="PTHR11219:SF69">
    <property type="entry name" value="TENEURIN-A"/>
    <property type="match status" value="1"/>
</dbReference>
<evidence type="ECO:0000313" key="14">
    <source>
        <dbReference type="Proteomes" id="UP000325113"/>
    </source>
</evidence>
<dbReference type="Pfam" id="PF07974">
    <property type="entry name" value="EGF_2"/>
    <property type="match status" value="1"/>
</dbReference>
<evidence type="ECO:0000256" key="2">
    <source>
        <dbReference type="ARBA" id="ARBA00022737"/>
    </source>
</evidence>
<keyword evidence="1 4" id="KW-0245">EGF-like domain</keyword>
<gene>
    <name evidence="10" type="ORF">FNF27_04470</name>
    <name evidence="9" type="ORF">FNF28_05331</name>
    <name evidence="7" type="ORF">FNF29_04996</name>
    <name evidence="8" type="ORF">FNF31_06231</name>
</gene>
<evidence type="ECO:0000313" key="13">
    <source>
        <dbReference type="Proteomes" id="UP000324907"/>
    </source>
</evidence>
<keyword evidence="3 4" id="KW-1015">Disulfide bond</keyword>
<dbReference type="Proteomes" id="UP000324907">
    <property type="component" value="Unassembled WGS sequence"/>
</dbReference>
<dbReference type="PROSITE" id="PS00022">
    <property type="entry name" value="EGF_1"/>
    <property type="match status" value="2"/>
</dbReference>